<reference evidence="6 7" key="1">
    <citation type="submission" date="2022-09" db="EMBL/GenBank/DDBJ databases">
        <title>Enrichment on poylsaccharides allowed isolation of novel metabolic and taxonomic groups of Haloarchaea.</title>
        <authorList>
            <person name="Sorokin D.Y."/>
            <person name="Elcheninov A.G."/>
            <person name="Khizhniak T.V."/>
            <person name="Kolganova T.V."/>
            <person name="Kublanov I.V."/>
        </authorList>
    </citation>
    <scope>NUCLEOTIDE SEQUENCE [LARGE SCALE GENOMIC DNA]</scope>
    <source>
        <strain evidence="6 7">AArc-m2/3/4</strain>
    </source>
</reference>
<evidence type="ECO:0000256" key="3">
    <source>
        <dbReference type="ARBA" id="ARBA00023125"/>
    </source>
</evidence>
<protein>
    <submittedName>
        <fullName evidence="6">Restriction endonuclease subunit S</fullName>
    </submittedName>
</protein>
<dbReference type="GO" id="GO:0004519">
    <property type="term" value="F:endonuclease activity"/>
    <property type="evidence" value="ECO:0007669"/>
    <property type="project" value="UniProtKB-KW"/>
</dbReference>
<gene>
    <name evidence="6" type="ORF">OB955_19280</name>
</gene>
<dbReference type="RefSeq" id="WP_338008782.1">
    <property type="nucleotide sequence ID" value="NZ_JAOPKB010000014.1"/>
</dbReference>
<dbReference type="InterPro" id="IPR000055">
    <property type="entry name" value="Restrct_endonuc_typeI_TRD"/>
</dbReference>
<comment type="similarity">
    <text evidence="1">Belongs to the type-I restriction system S methylase family.</text>
</comment>
<feature type="coiled-coil region" evidence="4">
    <location>
        <begin position="403"/>
        <end position="433"/>
    </location>
</feature>
<keyword evidence="7" id="KW-1185">Reference proteome</keyword>
<evidence type="ECO:0000313" key="6">
    <source>
        <dbReference type="EMBL" id="MCU4974865.1"/>
    </source>
</evidence>
<dbReference type="InterPro" id="IPR052021">
    <property type="entry name" value="Type-I_RS_S_subunit"/>
</dbReference>
<dbReference type="Pfam" id="PF01420">
    <property type="entry name" value="Methylase_S"/>
    <property type="match status" value="2"/>
</dbReference>
<evidence type="ECO:0000313" key="7">
    <source>
        <dbReference type="Proteomes" id="UP001320972"/>
    </source>
</evidence>
<evidence type="ECO:0000259" key="5">
    <source>
        <dbReference type="Pfam" id="PF01420"/>
    </source>
</evidence>
<accession>A0ABT2QIV2</accession>
<dbReference type="PANTHER" id="PTHR30408">
    <property type="entry name" value="TYPE-1 RESTRICTION ENZYME ECOKI SPECIFICITY PROTEIN"/>
    <property type="match status" value="1"/>
</dbReference>
<dbReference type="CDD" id="cd17256">
    <property type="entry name" value="RMtype1_S_EcoJA65PI-TRD1-CR1_like"/>
    <property type="match status" value="1"/>
</dbReference>
<evidence type="ECO:0000256" key="1">
    <source>
        <dbReference type="ARBA" id="ARBA00010923"/>
    </source>
</evidence>
<dbReference type="Proteomes" id="UP001320972">
    <property type="component" value="Unassembled WGS sequence"/>
</dbReference>
<organism evidence="6 7">
    <name type="scientific">Natronoglomus mannanivorans</name>
    <dbReference type="NCBI Taxonomy" id="2979990"/>
    <lineage>
        <taxon>Archaea</taxon>
        <taxon>Methanobacteriati</taxon>
        <taxon>Methanobacteriota</taxon>
        <taxon>Stenosarchaea group</taxon>
        <taxon>Halobacteria</taxon>
        <taxon>Halobacteriales</taxon>
        <taxon>Natrialbaceae</taxon>
        <taxon>Natronoglomus</taxon>
    </lineage>
</organism>
<feature type="domain" description="Type I restriction modification DNA specificity" evidence="5">
    <location>
        <begin position="251"/>
        <end position="421"/>
    </location>
</feature>
<keyword evidence="2" id="KW-0680">Restriction system</keyword>
<dbReference type="InterPro" id="IPR044946">
    <property type="entry name" value="Restrct_endonuc_typeI_TRD_sf"/>
</dbReference>
<dbReference type="SUPFAM" id="SSF116734">
    <property type="entry name" value="DNA methylase specificity domain"/>
    <property type="match status" value="2"/>
</dbReference>
<sequence>MSEAVEVEEIPAGFRQTQLGPRTITVPEHWSRVRIEDVSEVVTRGKQPTYVDEPGVPVLNQSCIYWDGYHQENLKYLDEDVAKDWKPKHFATKGDILINSTGQGTLGRALYWDKESGTHAIDSHITRVSVDSDTIDPEFLRYYLESTWGQTMLYVFCVAGSTGQIELSKTDLMSMPLLCPPVEEQRRIADILSTVDEQIQQTDEVINKTEELKRGVLNELIPRGINEHGELRPFPEDQPDLYDEVRRCTIPTGWEVSSLQELCKEDVTYGIVQAGPHVDDGVPYIKTGDMTDGKLELKGLSRTSTEIAEDYDRSKIRTGELVITIRATVGVVHQVPPELDGGNLTQGTARISPKDSIDNRYLLWAIRTNIVQSLIDARTKGSTFNEITLGTLRKVPIPYPVNLEEQKIIAERLDKISEKLDEERSYLHNLQELKDGLMQDLLTGKVRVNTDN</sequence>
<comment type="caution">
    <text evidence="6">The sequence shown here is derived from an EMBL/GenBank/DDBJ whole genome shotgun (WGS) entry which is preliminary data.</text>
</comment>
<keyword evidence="6" id="KW-0378">Hydrolase</keyword>
<feature type="domain" description="Type I restriction modification DNA specificity" evidence="5">
    <location>
        <begin position="27"/>
        <end position="207"/>
    </location>
</feature>
<dbReference type="PANTHER" id="PTHR30408:SF12">
    <property type="entry name" value="TYPE I RESTRICTION ENZYME MJAVIII SPECIFICITY SUBUNIT"/>
    <property type="match status" value="1"/>
</dbReference>
<dbReference type="Gene3D" id="3.90.220.20">
    <property type="entry name" value="DNA methylase specificity domains"/>
    <property type="match status" value="2"/>
</dbReference>
<keyword evidence="3" id="KW-0238">DNA-binding</keyword>
<evidence type="ECO:0000256" key="2">
    <source>
        <dbReference type="ARBA" id="ARBA00022747"/>
    </source>
</evidence>
<keyword evidence="4" id="KW-0175">Coiled coil</keyword>
<keyword evidence="6" id="KW-0540">Nuclease</keyword>
<proteinExistence type="inferred from homology"/>
<evidence type="ECO:0000256" key="4">
    <source>
        <dbReference type="SAM" id="Coils"/>
    </source>
</evidence>
<name>A0ABT2QIV2_9EURY</name>
<dbReference type="EMBL" id="JAOPKB010000014">
    <property type="protein sequence ID" value="MCU4974865.1"/>
    <property type="molecule type" value="Genomic_DNA"/>
</dbReference>
<keyword evidence="6" id="KW-0255">Endonuclease</keyword>